<organism evidence="1 2">
    <name type="scientific">Flavobacterium cerinum</name>
    <dbReference type="NCBI Taxonomy" id="2502784"/>
    <lineage>
        <taxon>Bacteria</taxon>
        <taxon>Pseudomonadati</taxon>
        <taxon>Bacteroidota</taxon>
        <taxon>Flavobacteriia</taxon>
        <taxon>Flavobacteriales</taxon>
        <taxon>Flavobacteriaceae</taxon>
        <taxon>Flavobacterium</taxon>
    </lineage>
</organism>
<accession>A0ABY5IM73</accession>
<evidence type="ECO:0000313" key="2">
    <source>
        <dbReference type="Proteomes" id="UP001059844"/>
    </source>
</evidence>
<name>A0ABY5IM73_9FLAO</name>
<keyword evidence="2" id="KW-1185">Reference proteome</keyword>
<evidence type="ECO:0000313" key="1">
    <source>
        <dbReference type="EMBL" id="UUC43943.1"/>
    </source>
</evidence>
<dbReference type="EMBL" id="CP101751">
    <property type="protein sequence ID" value="UUC43943.1"/>
    <property type="molecule type" value="Genomic_DNA"/>
</dbReference>
<sequence length="128" mass="14970">MKQEKQNRNMTLKKITIEDIEQFYLCEYRDGSRLSVNVWATISNASLLISGQDMGHYVKERFHDDDYEYWYSFDAENTLLLITKLSEQNPEGTIKSVLAENFSGLDGCSNLRSFCQKFDIKYNFSSHI</sequence>
<proteinExistence type="predicted"/>
<protein>
    <submittedName>
        <fullName evidence="1">Uncharacterized protein</fullName>
    </submittedName>
</protein>
<reference evidence="1" key="1">
    <citation type="submission" date="2022-07" db="EMBL/GenBank/DDBJ databases">
        <title>Isolation, identification, and degradation of a PFOSA degrading strain from sewage treatment plant.</title>
        <authorList>
            <person name="Zhang L."/>
            <person name="Huo Y."/>
        </authorList>
    </citation>
    <scope>NUCLEOTIDE SEQUENCE</scope>
    <source>
        <strain evidence="1">C1</strain>
    </source>
</reference>
<dbReference type="Proteomes" id="UP001059844">
    <property type="component" value="Chromosome"/>
</dbReference>
<gene>
    <name evidence="1" type="ORF">NOX80_09880</name>
</gene>
<dbReference type="RefSeq" id="WP_256549612.1">
    <property type="nucleotide sequence ID" value="NZ_CP101751.1"/>
</dbReference>